<dbReference type="InterPro" id="IPR013103">
    <property type="entry name" value="RVT_2"/>
</dbReference>
<feature type="domain" description="Retroviral polymerase SH3-like" evidence="3">
    <location>
        <begin position="55"/>
        <end position="90"/>
    </location>
</feature>
<dbReference type="EMBL" id="BQNB010009015">
    <property type="protein sequence ID" value="GJS57566.1"/>
    <property type="molecule type" value="Genomic_DNA"/>
</dbReference>
<evidence type="ECO:0000256" key="1">
    <source>
        <dbReference type="SAM" id="MobiDB-lite"/>
    </source>
</evidence>
<dbReference type="Pfam" id="PF25597">
    <property type="entry name" value="SH3_retrovirus"/>
    <property type="match status" value="1"/>
</dbReference>
<evidence type="ECO:0000313" key="4">
    <source>
        <dbReference type="EMBL" id="GJS57566.1"/>
    </source>
</evidence>
<comment type="caution">
    <text evidence="4">The sequence shown here is derived from an EMBL/GenBank/DDBJ whole genome shotgun (WGS) entry which is preliminary data.</text>
</comment>
<evidence type="ECO:0000259" key="3">
    <source>
        <dbReference type="Pfam" id="PF25597"/>
    </source>
</evidence>
<organism evidence="4 5">
    <name type="scientific">Tanacetum coccineum</name>
    <dbReference type="NCBI Taxonomy" id="301880"/>
    <lineage>
        <taxon>Eukaryota</taxon>
        <taxon>Viridiplantae</taxon>
        <taxon>Streptophyta</taxon>
        <taxon>Embryophyta</taxon>
        <taxon>Tracheophyta</taxon>
        <taxon>Spermatophyta</taxon>
        <taxon>Magnoliopsida</taxon>
        <taxon>eudicotyledons</taxon>
        <taxon>Gunneridae</taxon>
        <taxon>Pentapetalae</taxon>
        <taxon>asterids</taxon>
        <taxon>campanulids</taxon>
        <taxon>Asterales</taxon>
        <taxon>Asteraceae</taxon>
        <taxon>Asteroideae</taxon>
        <taxon>Anthemideae</taxon>
        <taxon>Anthemidinae</taxon>
        <taxon>Tanacetum</taxon>
    </lineage>
</organism>
<reference evidence="4" key="1">
    <citation type="journal article" date="2022" name="Int. J. Mol. Sci.">
        <title>Draft Genome of Tanacetum Coccineum: Genomic Comparison of Closely Related Tanacetum-Family Plants.</title>
        <authorList>
            <person name="Yamashiro T."/>
            <person name="Shiraishi A."/>
            <person name="Nakayama K."/>
            <person name="Satake H."/>
        </authorList>
    </citation>
    <scope>NUCLEOTIDE SEQUENCE</scope>
</reference>
<sequence length="704" mass="81656">MLIFSKTPEFLWAEAIATACFTQNCSIVHTRYNKTPYGLIRGRKPIIQYFHVFGSLCYPINDRGDLGKMKPKANICIFIGYSESSKGFQLDGNVFYNPHQTPMIEEAESSSTYQVPSNMHEFHQTHCFTDKWTKNHPIEQVIGDPSKPIITRHRLHTDTEIESMQDELNQFKRLDVWELVKCPIGKNIIASKWIWKNKTNVKNTVIRNKSRLVARGYGQEDGFDFKESFALVARLEAVRIFVAYAGSQDYPIYQMDVKTTFLNGSLKEEVFVRQPDGFVDPDFPNNVYCLKKAMYSLKQAPRASYHKLFSFLIEHHFVKDFRFNNHPEEFLYQSQYTMDLLKKHGMEKCDTVSTPMPTTKLDTDLQARPTEKHLKEVKQIFRYLRQTINMGLWYSKDSEFELISYSDADHARCNDDYKSISGGIQFLGDKLVSCHLDEDATTRLWISVQQDSNEHVEKGTIELYFVRTEYQLADLFTKDLPREMFEYLVHWIGIRCMTPTDYCRCSNCVLTTVLENGPQVETLDNPFAALVDIEIIESFMHTVCYQGVVDKTIIDISVQRLPFQQLFPCRGHQLQIIDYAALTITHRTTPRAYRTPTLTIASPQGKKRKQNARDTSSPQKSLKVTIKQKHVIEGEKDVESYANKFVASMFHDDVDDFGDRIEPGSHNEHPKVVVDDDDNKEEKKDEKEVDEMGSWRVDMFRDTL</sequence>
<keyword evidence="5" id="KW-1185">Reference proteome</keyword>
<reference evidence="4" key="2">
    <citation type="submission" date="2022-01" db="EMBL/GenBank/DDBJ databases">
        <authorList>
            <person name="Yamashiro T."/>
            <person name="Shiraishi A."/>
            <person name="Satake H."/>
            <person name="Nakayama K."/>
        </authorList>
    </citation>
    <scope>NUCLEOTIDE SEQUENCE</scope>
</reference>
<proteinExistence type="predicted"/>
<protein>
    <submittedName>
        <fullName evidence="4">Retrovirus-related pol polyprotein from transposon TNT 1-94</fullName>
    </submittedName>
</protein>
<dbReference type="Pfam" id="PF07727">
    <property type="entry name" value="RVT_2"/>
    <property type="match status" value="1"/>
</dbReference>
<feature type="compositionally biased region" description="Polar residues" evidence="1">
    <location>
        <begin position="613"/>
        <end position="622"/>
    </location>
</feature>
<evidence type="ECO:0000313" key="5">
    <source>
        <dbReference type="Proteomes" id="UP001151760"/>
    </source>
</evidence>
<feature type="region of interest" description="Disordered" evidence="1">
    <location>
        <begin position="656"/>
        <end position="691"/>
    </location>
</feature>
<dbReference type="InterPro" id="IPR057670">
    <property type="entry name" value="SH3_retrovirus"/>
</dbReference>
<dbReference type="Proteomes" id="UP001151760">
    <property type="component" value="Unassembled WGS sequence"/>
</dbReference>
<feature type="domain" description="Reverse transcriptase Ty1/copia-type" evidence="2">
    <location>
        <begin position="175"/>
        <end position="320"/>
    </location>
</feature>
<feature type="region of interest" description="Disordered" evidence="1">
    <location>
        <begin position="594"/>
        <end position="622"/>
    </location>
</feature>
<accession>A0ABQ4WXC0</accession>
<gene>
    <name evidence="4" type="ORF">Tco_0652350</name>
</gene>
<evidence type="ECO:0000259" key="2">
    <source>
        <dbReference type="Pfam" id="PF07727"/>
    </source>
</evidence>
<name>A0ABQ4WXC0_9ASTR</name>
<dbReference type="PANTHER" id="PTHR11439:SF495">
    <property type="entry name" value="REVERSE TRANSCRIPTASE, RNA-DEPENDENT DNA POLYMERASE-RELATED"/>
    <property type="match status" value="1"/>
</dbReference>
<dbReference type="PANTHER" id="PTHR11439">
    <property type="entry name" value="GAG-POL-RELATED RETROTRANSPOSON"/>
    <property type="match status" value="1"/>
</dbReference>
<feature type="compositionally biased region" description="Basic and acidic residues" evidence="1">
    <location>
        <begin position="657"/>
        <end position="687"/>
    </location>
</feature>